<feature type="domain" description="C2HC/C3H-type" evidence="7">
    <location>
        <begin position="75"/>
        <end position="104"/>
    </location>
</feature>
<name>A0A834Y2C2_APHGI</name>
<dbReference type="PANTHER" id="PTHR14649">
    <property type="entry name" value="ZINC FINGER C2HC DOMAIN-CONTAINING PROTEIN 1C"/>
    <property type="match status" value="1"/>
</dbReference>
<dbReference type="InterPro" id="IPR049899">
    <property type="entry name" value="Znf_C2HC_C3H"/>
</dbReference>
<proteinExistence type="inferred from homology"/>
<evidence type="ECO:0000313" key="8">
    <source>
        <dbReference type="EMBL" id="KAF7996670.1"/>
    </source>
</evidence>
<evidence type="ECO:0000256" key="5">
    <source>
        <dbReference type="ARBA" id="ARBA00023054"/>
    </source>
</evidence>
<reference evidence="8 9" key="1">
    <citation type="submission" date="2020-08" db="EMBL/GenBank/DDBJ databases">
        <title>Aphidius gifuensis genome sequencing and assembly.</title>
        <authorList>
            <person name="Du Z."/>
        </authorList>
    </citation>
    <scope>NUCLEOTIDE SEQUENCE [LARGE SCALE GENOMIC DNA]</scope>
    <source>
        <strain evidence="8">YNYX2018</strain>
        <tissue evidence="8">Adults</tissue>
    </source>
</reference>
<keyword evidence="4" id="KW-0862">Zinc</keyword>
<dbReference type="AlphaFoldDB" id="A0A834Y2C2"/>
<evidence type="ECO:0000256" key="2">
    <source>
        <dbReference type="ARBA" id="ARBA00022723"/>
    </source>
</evidence>
<evidence type="ECO:0000256" key="4">
    <source>
        <dbReference type="ARBA" id="ARBA00022833"/>
    </source>
</evidence>
<keyword evidence="3 6" id="KW-0863">Zinc-finger</keyword>
<evidence type="ECO:0000259" key="7">
    <source>
        <dbReference type="PROSITE" id="PS52027"/>
    </source>
</evidence>
<dbReference type="Pfam" id="PF13913">
    <property type="entry name" value="zf-C2HC_2"/>
    <property type="match status" value="1"/>
</dbReference>
<dbReference type="EMBL" id="JACMRX010000001">
    <property type="protein sequence ID" value="KAF7996670.1"/>
    <property type="molecule type" value="Genomic_DNA"/>
</dbReference>
<evidence type="ECO:0000256" key="1">
    <source>
        <dbReference type="ARBA" id="ARBA00010843"/>
    </source>
</evidence>
<protein>
    <recommendedName>
        <fullName evidence="7">C2HC/C3H-type domain-containing protein</fullName>
    </recommendedName>
</protein>
<organism evidence="8 9">
    <name type="scientific">Aphidius gifuensis</name>
    <name type="common">Parasitoid wasp</name>
    <dbReference type="NCBI Taxonomy" id="684658"/>
    <lineage>
        <taxon>Eukaryota</taxon>
        <taxon>Metazoa</taxon>
        <taxon>Ecdysozoa</taxon>
        <taxon>Arthropoda</taxon>
        <taxon>Hexapoda</taxon>
        <taxon>Insecta</taxon>
        <taxon>Pterygota</taxon>
        <taxon>Neoptera</taxon>
        <taxon>Endopterygota</taxon>
        <taxon>Hymenoptera</taxon>
        <taxon>Apocrita</taxon>
        <taxon>Ichneumonoidea</taxon>
        <taxon>Braconidae</taxon>
        <taxon>Aphidiinae</taxon>
        <taxon>Aphidius</taxon>
    </lineage>
</organism>
<dbReference type="Proteomes" id="UP000639338">
    <property type="component" value="Unassembled WGS sequence"/>
</dbReference>
<comment type="caution">
    <text evidence="8">The sequence shown here is derived from an EMBL/GenBank/DDBJ whole genome shotgun (WGS) entry which is preliminary data.</text>
</comment>
<keyword evidence="5" id="KW-0175">Coiled coil</keyword>
<dbReference type="GO" id="GO:0008270">
    <property type="term" value="F:zinc ion binding"/>
    <property type="evidence" value="ECO:0007669"/>
    <property type="project" value="UniProtKB-KW"/>
</dbReference>
<keyword evidence="2" id="KW-0479">Metal-binding</keyword>
<keyword evidence="9" id="KW-1185">Reference proteome</keyword>
<dbReference type="InterPro" id="IPR026104">
    <property type="entry name" value="ZNF_C2HC_dom_1C"/>
</dbReference>
<dbReference type="PANTHER" id="PTHR14649:SF1">
    <property type="entry name" value="ZINC FINGER C2HC DOMAIN-CONTAINING PROTEIN 1C"/>
    <property type="match status" value="1"/>
</dbReference>
<comment type="similarity">
    <text evidence="1">Belongs to the ZC2HC1 family.</text>
</comment>
<accession>A0A834Y2C2</accession>
<dbReference type="PROSITE" id="PS52027">
    <property type="entry name" value="ZF_C2HC_C3H"/>
    <property type="match status" value="1"/>
</dbReference>
<evidence type="ECO:0000256" key="6">
    <source>
        <dbReference type="PROSITE-ProRule" id="PRU01371"/>
    </source>
</evidence>
<sequence>MTKQRIQGTELEPYVKLSAKKKIDKKIKPEVKSNWRRKHEDFIETIKSAKKLQAHIAAGGKVSDLPPPPRSDNSDYIQCPHCERRFNQAAAERHIPLCKNMIHNKPNTNPQNRRNKIK</sequence>
<evidence type="ECO:0000313" key="9">
    <source>
        <dbReference type="Proteomes" id="UP000639338"/>
    </source>
</evidence>
<gene>
    <name evidence="8" type="ORF">HCN44_002316</name>
</gene>
<evidence type="ECO:0000256" key="3">
    <source>
        <dbReference type="ARBA" id="ARBA00022771"/>
    </source>
</evidence>
<dbReference type="OrthoDB" id="10255185at2759"/>